<dbReference type="GeneID" id="110803305"/>
<proteinExistence type="predicted"/>
<dbReference type="InterPro" id="IPR036397">
    <property type="entry name" value="RNaseH_sf"/>
</dbReference>
<dbReference type="GO" id="GO:0004523">
    <property type="term" value="F:RNA-DNA hybrid ribonuclease activity"/>
    <property type="evidence" value="ECO:0007669"/>
    <property type="project" value="InterPro"/>
</dbReference>
<dbReference type="SUPFAM" id="SSF53098">
    <property type="entry name" value="Ribonuclease H-like"/>
    <property type="match status" value="1"/>
</dbReference>
<dbReference type="CDD" id="cd06222">
    <property type="entry name" value="RNase_H_like"/>
    <property type="match status" value="1"/>
</dbReference>
<dbReference type="CDD" id="cd01650">
    <property type="entry name" value="RT_nLTR_like"/>
    <property type="match status" value="1"/>
</dbReference>
<evidence type="ECO:0000259" key="1">
    <source>
        <dbReference type="PROSITE" id="PS50878"/>
    </source>
</evidence>
<reference evidence="3" key="2">
    <citation type="submission" date="2025-08" db="UniProtKB">
        <authorList>
            <consortium name="RefSeq"/>
        </authorList>
    </citation>
    <scope>IDENTIFICATION</scope>
    <source>
        <tissue evidence="3">Leaf</tissue>
    </source>
</reference>
<dbReference type="InterPro" id="IPR000477">
    <property type="entry name" value="RT_dom"/>
</dbReference>
<dbReference type="InterPro" id="IPR026960">
    <property type="entry name" value="RVT-Znf"/>
</dbReference>
<dbReference type="SUPFAM" id="SSF56672">
    <property type="entry name" value="DNA/RNA polymerases"/>
    <property type="match status" value="1"/>
</dbReference>
<organism evidence="2 3">
    <name type="scientific">Spinacia oleracea</name>
    <name type="common">Spinach</name>
    <dbReference type="NCBI Taxonomy" id="3562"/>
    <lineage>
        <taxon>Eukaryota</taxon>
        <taxon>Viridiplantae</taxon>
        <taxon>Streptophyta</taxon>
        <taxon>Embryophyta</taxon>
        <taxon>Tracheophyta</taxon>
        <taxon>Spermatophyta</taxon>
        <taxon>Magnoliopsida</taxon>
        <taxon>eudicotyledons</taxon>
        <taxon>Gunneridae</taxon>
        <taxon>Pentapetalae</taxon>
        <taxon>Caryophyllales</taxon>
        <taxon>Chenopodiaceae</taxon>
        <taxon>Chenopodioideae</taxon>
        <taxon>Anserineae</taxon>
        <taxon>Spinacia</taxon>
    </lineage>
</organism>
<dbReference type="Pfam" id="PF13456">
    <property type="entry name" value="RVT_3"/>
    <property type="match status" value="1"/>
</dbReference>
<dbReference type="InterPro" id="IPR043502">
    <property type="entry name" value="DNA/RNA_pol_sf"/>
</dbReference>
<dbReference type="GO" id="GO:0003676">
    <property type="term" value="F:nucleic acid binding"/>
    <property type="evidence" value="ECO:0007669"/>
    <property type="project" value="InterPro"/>
</dbReference>
<dbReference type="KEGG" id="soe:110803305"/>
<gene>
    <name evidence="3" type="primary">LOC110803305</name>
</gene>
<evidence type="ECO:0000313" key="2">
    <source>
        <dbReference type="Proteomes" id="UP000813463"/>
    </source>
</evidence>
<dbReference type="Gene3D" id="3.60.10.10">
    <property type="entry name" value="Endonuclease/exonuclease/phosphatase"/>
    <property type="match status" value="1"/>
</dbReference>
<dbReference type="Pfam" id="PF00078">
    <property type="entry name" value="RVT_1"/>
    <property type="match status" value="1"/>
</dbReference>
<dbReference type="SUPFAM" id="SSF56219">
    <property type="entry name" value="DNase I-like"/>
    <property type="match status" value="1"/>
</dbReference>
<dbReference type="Proteomes" id="UP000813463">
    <property type="component" value="Chromosome 6"/>
</dbReference>
<dbReference type="InterPro" id="IPR002156">
    <property type="entry name" value="RNaseH_domain"/>
</dbReference>
<dbReference type="Pfam" id="PF13966">
    <property type="entry name" value="zf-RVT"/>
    <property type="match status" value="1"/>
</dbReference>
<dbReference type="PANTHER" id="PTHR31635:SF196">
    <property type="entry name" value="REVERSE TRANSCRIPTASE DOMAIN-CONTAINING PROTEIN-RELATED"/>
    <property type="match status" value="1"/>
</dbReference>
<accession>A0A9R0JDG9</accession>
<dbReference type="InterPro" id="IPR044730">
    <property type="entry name" value="RNase_H-like_dom_plant"/>
</dbReference>
<sequence>MFVYGEPRVEEREHVWSLLSFLLDHNPNCILIGDFNQLETLEDKLGGSPMIRGTNSFIDWRIRNNVYEIPFSGPRYTWTNKCLGESLILERLDWGYVTSLWFDEFPEGRIRNEPITVSDHAAICYESSPSILTRRRPYQIENWCLKLTEIQDLVKRSWAPSGQGSCMFLVSSNLRVIRNGLQDWCLTKRKLWGINWKEANKELLQQVNDNMNLDQGNRYVEKINEWIPICRLQFEYWQQRMKERWIKEGDCNSQIMYRTVKQRKSRNEIITLKNEHDEWIEGQSQVSKVIMNSLEDIFNPPNANQQRENIDLTLRQLDLPKITASCLEELNKPFTMKEIRDAMFHIHVSKSPGPDGFSAEFFKTYWNTVGGLVTKSITRFFETGYLLKEWNQSLLVMIPKIPNPELASHFRPISLCNTIYKCISKCLVNRMKGVLPEVISNFQHAFIPGRYMEDNILLSHELINMVNTRKSKPMAVVKLDISKAYDRVNWTFLLKVLQAYGFPSKWVQMISQCITTVSYKAVINGKTTDTFVPQCGLRQGDPLSPYLFLFCMDILSRMMSLAEDIKLIKGLKVTRRSPSITHLFFADDAMLFFKANVEACENIMEILERVGTISGQKLNLNKSYVKFSPFMRDADKESLKAILSMPSTNKMGTHLGVPVDIQGKKSVHFQFLVDVIARKILSWAGLHLSPPSKLILIQTVLLSISSHVMRCLKVPLSIANKIDSLISKFWWAGGKESAMHWVKRDITNRPKSMGGLGIRSSQLLNDTVLFKQAMRLHNNKQLLVAKVIFSSHGCCVCGKGLISSIAPRGSMGKKGFYRATRIFKMGLGWKVGSGKGLKASKEAWVNGKVPEARSDRSLAEVRGWKVEDFINQADRKWKSEDVRRCFVWKDAKQILGMELPKDPTDDFLYWINDPKGKFTVKSGYAWLVDKKMEAKDRLVEEDISFLKLIWRLPILPKWKTFLWKLTYNGIAVNANLFHRGIEISPECDYCGHGEEDTQHLFRYYTVARLAWSVSQLQVQLVMDESIGFKKWIQKHILLFYSKDGKGSLALAFFVAMLWSLWTTRNARVFRGIGGHTRMVLQQANMGMQQLEIFKKRPCQSEEEVSNLPQIPPGFLLVQLGFSKTSFANFVLQVDGSWDKKTMKSGYGWTYNQQDNSQCQDGGGDYGCTKSAIQAEAQACLQGLKWPKRENIDKIKILTDCATLITCLQSKTSLEIQIHWITEEIKRIAKEFNICTIVKADRTAVLRAHQIANSCRKDGISFSTRL</sequence>
<dbReference type="InterPro" id="IPR036691">
    <property type="entry name" value="Endo/exonu/phosph_ase_sf"/>
</dbReference>
<dbReference type="AlphaFoldDB" id="A0A9R0JDG9"/>
<name>A0A9R0JDG9_SPIOL</name>
<dbReference type="InterPro" id="IPR012337">
    <property type="entry name" value="RNaseH-like_sf"/>
</dbReference>
<dbReference type="Gene3D" id="3.30.420.10">
    <property type="entry name" value="Ribonuclease H-like superfamily/Ribonuclease H"/>
    <property type="match status" value="1"/>
</dbReference>
<dbReference type="RefSeq" id="XP_021864500.2">
    <property type="nucleotide sequence ID" value="XM_022008808.2"/>
</dbReference>
<reference evidence="2" key="1">
    <citation type="journal article" date="2021" name="Nat. Commun.">
        <title>Genomic analyses provide insights into spinach domestication and the genetic basis of agronomic traits.</title>
        <authorList>
            <person name="Cai X."/>
            <person name="Sun X."/>
            <person name="Xu C."/>
            <person name="Sun H."/>
            <person name="Wang X."/>
            <person name="Ge C."/>
            <person name="Zhang Z."/>
            <person name="Wang Q."/>
            <person name="Fei Z."/>
            <person name="Jiao C."/>
            <person name="Wang Q."/>
        </authorList>
    </citation>
    <scope>NUCLEOTIDE SEQUENCE [LARGE SCALE GENOMIC DNA]</scope>
    <source>
        <strain evidence="2">cv. Varoflay</strain>
    </source>
</reference>
<evidence type="ECO:0000313" key="3">
    <source>
        <dbReference type="RefSeq" id="XP_021864500.2"/>
    </source>
</evidence>
<feature type="domain" description="Reverse transcriptase" evidence="1">
    <location>
        <begin position="379"/>
        <end position="688"/>
    </location>
</feature>
<dbReference type="PANTHER" id="PTHR31635">
    <property type="entry name" value="REVERSE TRANSCRIPTASE DOMAIN-CONTAINING PROTEIN-RELATED"/>
    <property type="match status" value="1"/>
</dbReference>
<dbReference type="PROSITE" id="PS50878">
    <property type="entry name" value="RT_POL"/>
    <property type="match status" value="1"/>
</dbReference>
<keyword evidence="2" id="KW-1185">Reference proteome</keyword>
<protein>
    <recommendedName>
        <fullName evidence="1">Reverse transcriptase domain-containing protein</fullName>
    </recommendedName>
</protein>